<name>A0A0F7VTB5_STRLW</name>
<dbReference type="Proteomes" id="UP000035016">
    <property type="component" value="Chromosome Chromosome"/>
</dbReference>
<dbReference type="EMBL" id="LN831790">
    <property type="protein sequence ID" value="CQR61793.1"/>
    <property type="molecule type" value="Genomic_DNA"/>
</dbReference>
<evidence type="ECO:0000313" key="2">
    <source>
        <dbReference type="Proteomes" id="UP000035016"/>
    </source>
</evidence>
<evidence type="ECO:0008006" key="3">
    <source>
        <dbReference type="Google" id="ProtNLM"/>
    </source>
</evidence>
<accession>A0A0F7VTB5</accession>
<proteinExistence type="predicted"/>
<gene>
    <name evidence="1" type="primary">sle_23320</name>
</gene>
<reference evidence="1 2" key="1">
    <citation type="submission" date="2015-02" db="EMBL/GenBank/DDBJ databases">
        <authorList>
            <person name="Gomez-Escribano P.J."/>
        </authorList>
    </citation>
    <scope>NUCLEOTIDE SEQUENCE [LARGE SCALE GENOMIC DNA]</scope>
    <source>
        <strain evidence="2">C34 (DSM 42122 / NRRL B-24963)</strain>
    </source>
</reference>
<sequence>MFVRRRRETCVPVKEMDEREARLRRTCETALEGVRLQRPFTVDSFCEALAAKRGRPIVLREMPDGSQLGAPCGLWVAYRHEDHIWHVKATSQRHRGQVILHEIAHMLLDHQSDAGSSSLLAALPPEISPARVRRVFGRTDYSTEQEHDAELAGSILDEIIDSLPTARSTSREGLVTRIDEAMAHPRKYRG</sequence>
<organism evidence="1 2">
    <name type="scientific">Streptomyces leeuwenhoekii</name>
    <dbReference type="NCBI Taxonomy" id="1437453"/>
    <lineage>
        <taxon>Bacteria</taxon>
        <taxon>Bacillati</taxon>
        <taxon>Actinomycetota</taxon>
        <taxon>Actinomycetes</taxon>
        <taxon>Kitasatosporales</taxon>
        <taxon>Streptomycetaceae</taxon>
        <taxon>Streptomyces</taxon>
    </lineage>
</organism>
<dbReference type="AlphaFoldDB" id="A0A0F7VTB5"/>
<dbReference type="KEGG" id="sle:sle_23320"/>
<evidence type="ECO:0000313" key="1">
    <source>
        <dbReference type="EMBL" id="CQR61793.1"/>
    </source>
</evidence>
<protein>
    <recommendedName>
        <fullName evidence="3">IrrE N-terminal-like domain-containing protein</fullName>
    </recommendedName>
</protein>